<gene>
    <name evidence="7" type="ORF">BA724_07625</name>
</gene>
<comment type="similarity">
    <text evidence="2">Belongs to the autoinducer-2 exporter (AI-2E) (TC 2.A.86) family.</text>
</comment>
<dbReference type="NCBIfam" id="TIGR02872">
    <property type="entry name" value="spore_ytvI"/>
    <property type="match status" value="1"/>
</dbReference>
<evidence type="ECO:0000256" key="1">
    <source>
        <dbReference type="ARBA" id="ARBA00004141"/>
    </source>
</evidence>
<feature type="transmembrane region" description="Helical" evidence="6">
    <location>
        <begin position="6"/>
        <end position="34"/>
    </location>
</feature>
<dbReference type="InterPro" id="IPR002549">
    <property type="entry name" value="AI-2E-like"/>
</dbReference>
<feature type="transmembrane region" description="Helical" evidence="6">
    <location>
        <begin position="55"/>
        <end position="77"/>
    </location>
</feature>
<protein>
    <submittedName>
        <fullName evidence="7">Sporulation integral membrane protein YtvI</fullName>
    </submittedName>
</protein>
<dbReference type="EMBL" id="MAMP01000022">
    <property type="protein sequence ID" value="OES44155.1"/>
    <property type="molecule type" value="Genomic_DNA"/>
</dbReference>
<evidence type="ECO:0000256" key="3">
    <source>
        <dbReference type="ARBA" id="ARBA00022692"/>
    </source>
</evidence>
<dbReference type="STRING" id="1714016.BA724_07625"/>
<evidence type="ECO:0000256" key="5">
    <source>
        <dbReference type="ARBA" id="ARBA00023136"/>
    </source>
</evidence>
<evidence type="ECO:0000256" key="4">
    <source>
        <dbReference type="ARBA" id="ARBA00022989"/>
    </source>
</evidence>
<name>A0A1E7DMC0_9BACI</name>
<dbReference type="PANTHER" id="PTHR21716:SF68">
    <property type="entry name" value="TRANSPORT PROTEIN YTVI-RELATED"/>
    <property type="match status" value="1"/>
</dbReference>
<accession>A0A1E7DMC0</accession>
<feature type="transmembrane region" description="Helical" evidence="6">
    <location>
        <begin position="296"/>
        <end position="324"/>
    </location>
</feature>
<dbReference type="GO" id="GO:0055085">
    <property type="term" value="P:transmembrane transport"/>
    <property type="evidence" value="ECO:0007669"/>
    <property type="project" value="TreeGrafter"/>
</dbReference>
<dbReference type="PANTHER" id="PTHR21716">
    <property type="entry name" value="TRANSMEMBRANE PROTEIN"/>
    <property type="match status" value="1"/>
</dbReference>
<feature type="transmembrane region" description="Helical" evidence="6">
    <location>
        <begin position="232"/>
        <end position="259"/>
    </location>
</feature>
<feature type="transmembrane region" description="Helical" evidence="6">
    <location>
        <begin position="209"/>
        <end position="226"/>
    </location>
</feature>
<evidence type="ECO:0000256" key="6">
    <source>
        <dbReference type="SAM" id="Phobius"/>
    </source>
</evidence>
<evidence type="ECO:0000313" key="8">
    <source>
        <dbReference type="Proteomes" id="UP000095658"/>
    </source>
</evidence>
<dbReference type="AlphaFoldDB" id="A0A1E7DMC0"/>
<dbReference type="Proteomes" id="UP000095658">
    <property type="component" value="Unassembled WGS sequence"/>
</dbReference>
<feature type="transmembrane region" description="Helical" evidence="6">
    <location>
        <begin position="266"/>
        <end position="284"/>
    </location>
</feature>
<dbReference type="InterPro" id="IPR014227">
    <property type="entry name" value="YtvI-like"/>
</dbReference>
<feature type="transmembrane region" description="Helical" evidence="6">
    <location>
        <begin position="148"/>
        <end position="170"/>
    </location>
</feature>
<evidence type="ECO:0000256" key="2">
    <source>
        <dbReference type="ARBA" id="ARBA00009773"/>
    </source>
</evidence>
<evidence type="ECO:0000313" key="7">
    <source>
        <dbReference type="EMBL" id="OES44155.1"/>
    </source>
</evidence>
<dbReference type="RefSeq" id="WP_069938760.1">
    <property type="nucleotide sequence ID" value="NZ_MAMP01000022.1"/>
</dbReference>
<dbReference type="Pfam" id="PF01594">
    <property type="entry name" value="AI-2E_transport"/>
    <property type="match status" value="1"/>
</dbReference>
<keyword evidence="8" id="KW-1185">Reference proteome</keyword>
<proteinExistence type="inferred from homology"/>
<organism evidence="7 8">
    <name type="scientific">Domibacillus iocasae</name>
    <dbReference type="NCBI Taxonomy" id="1714016"/>
    <lineage>
        <taxon>Bacteria</taxon>
        <taxon>Bacillati</taxon>
        <taxon>Bacillota</taxon>
        <taxon>Bacilli</taxon>
        <taxon>Bacillales</taxon>
        <taxon>Bacillaceae</taxon>
        <taxon>Domibacillus</taxon>
    </lineage>
</organism>
<keyword evidence="4 6" id="KW-1133">Transmembrane helix</keyword>
<keyword evidence="3 6" id="KW-0812">Transmembrane</keyword>
<sequence>MRMIVQYVLVSAVLLSVYWLLPIFKPFLAGAFFAAVLHKPAHFIQKKASVSRSTAVFASLVWILCLLSAGLFLFGWISARTASHIHYVIPHYIPVATAHLEQLINNVTDFLTEDQKGLLLQSLYAVETAIDNTIEEYAGKWLLIGTSYFLALSGTAAELLIAILAAFFIAKDGPSFITILPESIREKTAIAANDFSTSFYAYGYAQAQLFAATFAAACIGFFLLHIPHVLELAFLTAVLEFLPIIGSSLLFLPWIFFCLLTGQTNIAIFAGVLYAALTIMRQLLEPKLISDSAGLHPLAVLFAAFAGYQLAGVFGLVTGPLFWLACSSVYRSRLLFTER</sequence>
<comment type="subcellular location">
    <subcellularLocation>
        <location evidence="1">Membrane</location>
        <topology evidence="1">Multi-pass membrane protein</topology>
    </subcellularLocation>
</comment>
<dbReference type="GO" id="GO:0016020">
    <property type="term" value="C:membrane"/>
    <property type="evidence" value="ECO:0007669"/>
    <property type="project" value="UniProtKB-SubCell"/>
</dbReference>
<comment type="caution">
    <text evidence="7">The sequence shown here is derived from an EMBL/GenBank/DDBJ whole genome shotgun (WGS) entry which is preliminary data.</text>
</comment>
<reference evidence="7 8" key="1">
    <citation type="submission" date="2016-06" db="EMBL/GenBank/DDBJ databases">
        <title>Domibacillus iocasae genome sequencing.</title>
        <authorList>
            <person name="Verma A."/>
            <person name="Pal Y."/>
            <person name="Ojha A.K."/>
            <person name="Krishnamurthi S."/>
        </authorList>
    </citation>
    <scope>NUCLEOTIDE SEQUENCE [LARGE SCALE GENOMIC DNA]</scope>
    <source>
        <strain evidence="7 8">DSM 29979</strain>
    </source>
</reference>
<keyword evidence="5 6" id="KW-0472">Membrane</keyword>